<dbReference type="InterPro" id="IPR036237">
    <property type="entry name" value="Xyl_isomerase-like_sf"/>
</dbReference>
<dbReference type="PANTHER" id="PTHR12110:SF41">
    <property type="entry name" value="INOSOSE DEHYDRATASE"/>
    <property type="match status" value="1"/>
</dbReference>
<organism evidence="2 3">
    <name type="scientific">Metabacillus niabensis</name>
    <dbReference type="NCBI Taxonomy" id="324854"/>
    <lineage>
        <taxon>Bacteria</taxon>
        <taxon>Bacillati</taxon>
        <taxon>Bacillota</taxon>
        <taxon>Bacilli</taxon>
        <taxon>Bacillales</taxon>
        <taxon>Bacillaceae</taxon>
        <taxon>Metabacillus</taxon>
    </lineage>
</organism>
<dbReference type="GO" id="GO:0016853">
    <property type="term" value="F:isomerase activity"/>
    <property type="evidence" value="ECO:0007669"/>
    <property type="project" value="UniProtKB-KW"/>
</dbReference>
<accession>A0ABT9Z714</accession>
<dbReference type="Proteomes" id="UP001232245">
    <property type="component" value="Unassembled WGS sequence"/>
</dbReference>
<dbReference type="PANTHER" id="PTHR12110">
    <property type="entry name" value="HYDROXYPYRUVATE ISOMERASE"/>
    <property type="match status" value="1"/>
</dbReference>
<gene>
    <name evidence="2" type="ORF">J2S02_004420</name>
</gene>
<reference evidence="2 3" key="1">
    <citation type="submission" date="2023-07" db="EMBL/GenBank/DDBJ databases">
        <title>Genomic Encyclopedia of Type Strains, Phase IV (KMG-IV): sequencing the most valuable type-strain genomes for metagenomic binning, comparative biology and taxonomic classification.</title>
        <authorList>
            <person name="Goeker M."/>
        </authorList>
    </citation>
    <scope>NUCLEOTIDE SEQUENCE [LARGE SCALE GENOMIC DNA]</scope>
    <source>
        <strain evidence="2 3">DSM 17723</strain>
    </source>
</reference>
<evidence type="ECO:0000259" key="1">
    <source>
        <dbReference type="Pfam" id="PF01261"/>
    </source>
</evidence>
<keyword evidence="3" id="KW-1185">Reference proteome</keyword>
<comment type="caution">
    <text evidence="2">The sequence shown here is derived from an EMBL/GenBank/DDBJ whole genome shotgun (WGS) entry which is preliminary data.</text>
</comment>
<evidence type="ECO:0000313" key="2">
    <source>
        <dbReference type="EMBL" id="MDQ0228056.1"/>
    </source>
</evidence>
<evidence type="ECO:0000313" key="3">
    <source>
        <dbReference type="Proteomes" id="UP001232245"/>
    </source>
</evidence>
<dbReference type="InterPro" id="IPR013022">
    <property type="entry name" value="Xyl_isomerase-like_TIM-brl"/>
</dbReference>
<dbReference type="EMBL" id="JAUSTZ010000013">
    <property type="protein sequence ID" value="MDQ0228056.1"/>
    <property type="molecule type" value="Genomic_DNA"/>
</dbReference>
<feature type="domain" description="Xylose isomerase-like TIM barrel" evidence="1">
    <location>
        <begin position="24"/>
        <end position="244"/>
    </location>
</feature>
<protein>
    <submittedName>
        <fullName evidence="2">Sugar phosphate isomerase/epimerase</fullName>
    </submittedName>
</protein>
<sequence length="246" mass="28361">MSNSIAVQLYTLHSECEKDFYGTLEKVSELGFNGVELAGYWGKEAENLKRTLDRLGLKAVSSHVSLENLENNLEAELAYLKILDCKNIVCPYLFENQRDDYYALASRLNKIGEKCQQEGISLSYHNHDFELEKSEGKTYLDILFAETNPEFVKAELDVYWLTFAGEDPLQWIDRYSNRLPLIHLKDMTTDEEKTFAELGTGGVDIKAIVEKCKLENVEWFIIEQDKCKRSPFESIEQSITYLKTIL</sequence>
<dbReference type="Pfam" id="PF01261">
    <property type="entry name" value="AP_endonuc_2"/>
    <property type="match status" value="1"/>
</dbReference>
<dbReference type="InterPro" id="IPR050312">
    <property type="entry name" value="IolE/XylAMocC-like"/>
</dbReference>
<keyword evidence="2" id="KW-0413">Isomerase</keyword>
<dbReference type="RefSeq" id="WP_174880421.1">
    <property type="nucleotide sequence ID" value="NZ_CADEPK010000183.1"/>
</dbReference>
<dbReference type="Gene3D" id="3.20.20.150">
    <property type="entry name" value="Divalent-metal-dependent TIM barrel enzymes"/>
    <property type="match status" value="1"/>
</dbReference>
<dbReference type="SUPFAM" id="SSF51658">
    <property type="entry name" value="Xylose isomerase-like"/>
    <property type="match status" value="1"/>
</dbReference>
<name>A0ABT9Z714_9BACI</name>
<proteinExistence type="predicted"/>